<evidence type="ECO:0000256" key="1">
    <source>
        <dbReference type="SAM" id="Phobius"/>
    </source>
</evidence>
<sequence>MNESLPDNKNTGALMKKIVTVLLFLFIAIAVISFIVTTTKKANILTKSATIATAKNSTIIVYYFHRTSRCNTCIAIENNSHEVIKNFFTKELQSQKIKFIVLNTELTENNHFVQDFNLAFNSLVVALIKDGKVLKYKNLEAVWDYWEDKEKFTQYVKENIKIFLDEI</sequence>
<evidence type="ECO:0000313" key="3">
    <source>
        <dbReference type="Proteomes" id="UP000178943"/>
    </source>
</evidence>
<comment type="caution">
    <text evidence="2">The sequence shown here is derived from an EMBL/GenBank/DDBJ whole genome shotgun (WGS) entry which is preliminary data.</text>
</comment>
<dbReference type="Proteomes" id="UP000178943">
    <property type="component" value="Unassembled WGS sequence"/>
</dbReference>
<evidence type="ECO:0008006" key="4">
    <source>
        <dbReference type="Google" id="ProtNLM"/>
    </source>
</evidence>
<name>A0A1F5VSC6_9BACT</name>
<organism evidence="2 3">
    <name type="scientific">Candidatus Fischerbacteria bacterium RBG_13_37_8</name>
    <dbReference type="NCBI Taxonomy" id="1817863"/>
    <lineage>
        <taxon>Bacteria</taxon>
        <taxon>Candidatus Fischeribacteriota</taxon>
    </lineage>
</organism>
<keyword evidence="1" id="KW-1133">Transmembrane helix</keyword>
<proteinExistence type="predicted"/>
<evidence type="ECO:0000313" key="2">
    <source>
        <dbReference type="EMBL" id="OGF66372.1"/>
    </source>
</evidence>
<gene>
    <name evidence="2" type="ORF">A2Y62_12395</name>
</gene>
<dbReference type="AlphaFoldDB" id="A0A1F5VSC6"/>
<protein>
    <recommendedName>
        <fullName evidence="4">Thioredoxin domain-containing protein</fullName>
    </recommendedName>
</protein>
<keyword evidence="1" id="KW-0472">Membrane</keyword>
<dbReference type="NCBIfam" id="NF040494">
    <property type="entry name" value="nitrored_ArsF"/>
    <property type="match status" value="1"/>
</dbReference>
<keyword evidence="1" id="KW-0812">Transmembrane</keyword>
<dbReference type="EMBL" id="MFGW01000093">
    <property type="protein sequence ID" value="OGF66372.1"/>
    <property type="molecule type" value="Genomic_DNA"/>
</dbReference>
<reference evidence="2 3" key="1">
    <citation type="journal article" date="2016" name="Nat. Commun.">
        <title>Thousands of microbial genomes shed light on interconnected biogeochemical processes in an aquifer system.</title>
        <authorList>
            <person name="Anantharaman K."/>
            <person name="Brown C.T."/>
            <person name="Hug L.A."/>
            <person name="Sharon I."/>
            <person name="Castelle C.J."/>
            <person name="Probst A.J."/>
            <person name="Thomas B.C."/>
            <person name="Singh A."/>
            <person name="Wilkins M.J."/>
            <person name="Karaoz U."/>
            <person name="Brodie E.L."/>
            <person name="Williams K.H."/>
            <person name="Hubbard S.S."/>
            <person name="Banfield J.F."/>
        </authorList>
    </citation>
    <scope>NUCLEOTIDE SEQUENCE [LARGE SCALE GENOMIC DNA]</scope>
</reference>
<dbReference type="STRING" id="1817863.A2Y62_12395"/>
<feature type="transmembrane region" description="Helical" evidence="1">
    <location>
        <begin position="18"/>
        <end position="37"/>
    </location>
</feature>
<accession>A0A1F5VSC6</accession>
<dbReference type="InterPro" id="IPR047698">
    <property type="entry name" value="ArsF-like"/>
</dbReference>